<evidence type="ECO:0000256" key="4">
    <source>
        <dbReference type="ARBA" id="ARBA00023016"/>
    </source>
</evidence>
<dbReference type="InterPro" id="IPR018181">
    <property type="entry name" value="Heat_shock_70_CS"/>
</dbReference>
<comment type="similarity">
    <text evidence="1">Belongs to the heat shock protein 70 family.</text>
</comment>
<keyword evidence="7" id="KW-0472">Membrane</keyword>
<keyword evidence="4" id="KW-0346">Stress response</keyword>
<dbReference type="SUPFAM" id="SSF53067">
    <property type="entry name" value="Actin-like ATPase domain"/>
    <property type="match status" value="2"/>
</dbReference>
<protein>
    <recommendedName>
        <fullName evidence="10">Hsp70 protein</fullName>
    </recommendedName>
</protein>
<evidence type="ECO:0000313" key="8">
    <source>
        <dbReference type="EMBL" id="GIJ55565.1"/>
    </source>
</evidence>
<dbReference type="EMBL" id="BOPG01000019">
    <property type="protein sequence ID" value="GIJ55565.1"/>
    <property type="molecule type" value="Genomic_DNA"/>
</dbReference>
<dbReference type="Pfam" id="PF00012">
    <property type="entry name" value="HSP70"/>
    <property type="match status" value="1"/>
</dbReference>
<dbReference type="GO" id="GO:0005524">
    <property type="term" value="F:ATP binding"/>
    <property type="evidence" value="ECO:0007669"/>
    <property type="project" value="UniProtKB-KW"/>
</dbReference>
<accession>A0A8J3Z610</accession>
<feature type="transmembrane region" description="Helical" evidence="7">
    <location>
        <begin position="454"/>
        <end position="479"/>
    </location>
</feature>
<evidence type="ECO:0000256" key="5">
    <source>
        <dbReference type="ARBA" id="ARBA00023186"/>
    </source>
</evidence>
<dbReference type="InterPro" id="IPR013126">
    <property type="entry name" value="Hsp_70_fam"/>
</dbReference>
<keyword evidence="2" id="KW-0547">Nucleotide-binding</keyword>
<name>A0A8J3Z610_9ACTN</name>
<keyword evidence="3" id="KW-0067">ATP-binding</keyword>
<dbReference type="InterPro" id="IPR043129">
    <property type="entry name" value="ATPase_NBD"/>
</dbReference>
<evidence type="ECO:0000256" key="2">
    <source>
        <dbReference type="ARBA" id="ARBA00022741"/>
    </source>
</evidence>
<proteinExistence type="inferred from homology"/>
<feature type="compositionally biased region" description="Low complexity" evidence="6">
    <location>
        <begin position="419"/>
        <end position="434"/>
    </location>
</feature>
<sequence length="675" mass="68319">MLQWPDGRIRPLLFDGSPLLSSAVLFGADGTLHTGRDAAHLGRGNPERLEPNPKRRIDDDVVLLGPAEVPVRDLLGAVLVRVAQEAGRVAGRFGELTITHPAAWGARRCALLVEAAERAGLGRPRLVPEPVAAATYFAHTMSGSVPVGSRVVVYDLGAGTCDVTVLLRRPHGFDVIASDGLNDVGGLDVDAAIVAFLEATYGTLWTDAVTRRQVWDEVRNAKEMLSRTSGTVIAIPALGREAPLGREQFDGLIGPVLRPTVALTRSLIRDTGTGPAAVVLVGGASRIPLVATMLTEATGVPPIVIEQPELVVAEGALHLPPAGGTSHTGGASHAGAAQVAAGNPVSAPPTGPVSGPPSGPVSGPLSGPVSGGMSGPVPTAWGGPAAPVSGAFGPAAPVSGVSGPAGPVSGAFGPAPFGPAPFGGAAPPGTAPPGTGSPGMTPPGRPGEPRRGSLALVLSIVAVVLVVLASGVAGVVYVVNKDDGKPGANPTTPTGGTGQPTPASGGSARYDATKLPENLCLSVDLGRLATQFDTQATAPTVNRQLSTIVSTMTCTISRQKGTAAVMSLLMIVTVYTDPKLAVDQQKLGLDNAKLNDPGTKTLDGIGDEAYATRTGGVQAATTVALTLEMRAANMRWSAYLTASKISSAGWTDQERAQFVTDLGAAVKASHAKFTA</sequence>
<keyword evidence="9" id="KW-1185">Reference proteome</keyword>
<evidence type="ECO:0000256" key="7">
    <source>
        <dbReference type="SAM" id="Phobius"/>
    </source>
</evidence>
<feature type="region of interest" description="Disordered" evidence="6">
    <location>
        <begin position="321"/>
        <end position="378"/>
    </location>
</feature>
<dbReference type="Gene3D" id="3.90.640.10">
    <property type="entry name" value="Actin, Chain A, domain 4"/>
    <property type="match status" value="1"/>
</dbReference>
<evidence type="ECO:0000256" key="3">
    <source>
        <dbReference type="ARBA" id="ARBA00022840"/>
    </source>
</evidence>
<feature type="compositionally biased region" description="Low complexity" evidence="6">
    <location>
        <begin position="486"/>
        <end position="506"/>
    </location>
</feature>
<keyword evidence="7" id="KW-1133">Transmembrane helix</keyword>
<feature type="compositionally biased region" description="Pro residues" evidence="6">
    <location>
        <begin position="346"/>
        <end position="359"/>
    </location>
</feature>
<feature type="region of interest" description="Disordered" evidence="6">
    <location>
        <begin position="419"/>
        <end position="449"/>
    </location>
</feature>
<dbReference type="Gene3D" id="3.30.420.40">
    <property type="match status" value="2"/>
</dbReference>
<reference evidence="8" key="1">
    <citation type="submission" date="2021-01" db="EMBL/GenBank/DDBJ databases">
        <title>Whole genome shotgun sequence of Virgisporangium aurantiacum NBRC 16421.</title>
        <authorList>
            <person name="Komaki H."/>
            <person name="Tamura T."/>
        </authorList>
    </citation>
    <scope>NUCLEOTIDE SEQUENCE</scope>
    <source>
        <strain evidence="8">NBRC 16421</strain>
    </source>
</reference>
<dbReference type="PANTHER" id="PTHR42749">
    <property type="entry name" value="CELL SHAPE-DETERMINING PROTEIN MREB"/>
    <property type="match status" value="1"/>
</dbReference>
<dbReference type="AlphaFoldDB" id="A0A8J3Z610"/>
<feature type="compositionally biased region" description="Low complexity" evidence="6">
    <location>
        <begin position="322"/>
        <end position="345"/>
    </location>
</feature>
<evidence type="ECO:0008006" key="10">
    <source>
        <dbReference type="Google" id="ProtNLM"/>
    </source>
</evidence>
<organism evidence="8 9">
    <name type="scientific">Virgisporangium aurantiacum</name>
    <dbReference type="NCBI Taxonomy" id="175570"/>
    <lineage>
        <taxon>Bacteria</taxon>
        <taxon>Bacillati</taxon>
        <taxon>Actinomycetota</taxon>
        <taxon>Actinomycetes</taxon>
        <taxon>Micromonosporales</taxon>
        <taxon>Micromonosporaceae</taxon>
        <taxon>Virgisporangium</taxon>
    </lineage>
</organism>
<keyword evidence="7" id="KW-0812">Transmembrane</keyword>
<dbReference type="Proteomes" id="UP000612585">
    <property type="component" value="Unassembled WGS sequence"/>
</dbReference>
<dbReference type="PROSITE" id="PS01036">
    <property type="entry name" value="HSP70_3"/>
    <property type="match status" value="1"/>
</dbReference>
<dbReference type="PANTHER" id="PTHR42749:SF1">
    <property type="entry name" value="CELL SHAPE-DETERMINING PROTEIN MREB"/>
    <property type="match status" value="1"/>
</dbReference>
<dbReference type="GO" id="GO:0140662">
    <property type="term" value="F:ATP-dependent protein folding chaperone"/>
    <property type="evidence" value="ECO:0007669"/>
    <property type="project" value="InterPro"/>
</dbReference>
<evidence type="ECO:0000256" key="6">
    <source>
        <dbReference type="SAM" id="MobiDB-lite"/>
    </source>
</evidence>
<keyword evidence="5" id="KW-0143">Chaperone</keyword>
<evidence type="ECO:0000256" key="1">
    <source>
        <dbReference type="ARBA" id="ARBA00007381"/>
    </source>
</evidence>
<feature type="region of interest" description="Disordered" evidence="6">
    <location>
        <begin position="481"/>
        <end position="510"/>
    </location>
</feature>
<evidence type="ECO:0000313" key="9">
    <source>
        <dbReference type="Proteomes" id="UP000612585"/>
    </source>
</evidence>
<gene>
    <name evidence="8" type="ORF">Vau01_030810</name>
</gene>
<comment type="caution">
    <text evidence="8">The sequence shown here is derived from an EMBL/GenBank/DDBJ whole genome shotgun (WGS) entry which is preliminary data.</text>
</comment>